<proteinExistence type="predicted"/>
<evidence type="ECO:0000259" key="1">
    <source>
        <dbReference type="Pfam" id="PF13519"/>
    </source>
</evidence>
<reference evidence="2 3" key="1">
    <citation type="submission" date="2018-08" db="EMBL/GenBank/DDBJ databases">
        <title>A genome reference for cultivated species of the human gut microbiota.</title>
        <authorList>
            <person name="Zou Y."/>
            <person name="Xue W."/>
            <person name="Luo G."/>
        </authorList>
    </citation>
    <scope>NUCLEOTIDE SEQUENCE [LARGE SCALE GENOMIC DNA]</scope>
    <source>
        <strain evidence="2 3">AM42-38</strain>
    </source>
</reference>
<dbReference type="EMBL" id="QSFT01000040">
    <property type="protein sequence ID" value="RHA73271.1"/>
    <property type="molecule type" value="Genomic_DNA"/>
</dbReference>
<accession>A0A413SW13</accession>
<dbReference type="PANTHER" id="PTHR36846">
    <property type="entry name" value="PROTEIN VIAA"/>
    <property type="match status" value="1"/>
</dbReference>
<dbReference type="Proteomes" id="UP000283855">
    <property type="component" value="Unassembled WGS sequence"/>
</dbReference>
<dbReference type="Pfam" id="PF13519">
    <property type="entry name" value="VWA_2"/>
    <property type="match status" value="1"/>
</dbReference>
<organism evidence="2 3">
    <name type="scientific">Phocaeicola coprophilus</name>
    <dbReference type="NCBI Taxonomy" id="387090"/>
    <lineage>
        <taxon>Bacteria</taxon>
        <taxon>Pseudomonadati</taxon>
        <taxon>Bacteroidota</taxon>
        <taxon>Bacteroidia</taxon>
        <taxon>Bacteroidales</taxon>
        <taxon>Bacteroidaceae</taxon>
        <taxon>Phocaeicola</taxon>
    </lineage>
</organism>
<evidence type="ECO:0000313" key="3">
    <source>
        <dbReference type="Proteomes" id="UP000283855"/>
    </source>
</evidence>
<protein>
    <submittedName>
        <fullName evidence="2">VWA domain-containing protein</fullName>
    </submittedName>
</protein>
<dbReference type="AlphaFoldDB" id="A0A413SW13"/>
<comment type="caution">
    <text evidence="2">The sequence shown here is derived from an EMBL/GenBank/DDBJ whole genome shotgun (WGS) entry which is preliminary data.</text>
</comment>
<evidence type="ECO:0000313" key="2">
    <source>
        <dbReference type="EMBL" id="RHA73271.1"/>
    </source>
</evidence>
<dbReference type="SUPFAM" id="SSF53300">
    <property type="entry name" value="vWA-like"/>
    <property type="match status" value="1"/>
</dbReference>
<dbReference type="InterPro" id="IPR036465">
    <property type="entry name" value="vWFA_dom_sf"/>
</dbReference>
<feature type="domain" description="VWFA" evidence="1">
    <location>
        <begin position="265"/>
        <end position="365"/>
    </location>
</feature>
<gene>
    <name evidence="2" type="ORF">DW921_13590</name>
</gene>
<dbReference type="Gene3D" id="3.40.50.410">
    <property type="entry name" value="von Willebrand factor, type A domain"/>
    <property type="match status" value="1"/>
</dbReference>
<dbReference type="PANTHER" id="PTHR36846:SF1">
    <property type="entry name" value="PROTEIN VIAA"/>
    <property type="match status" value="1"/>
</dbReference>
<sequence>MEDEVWTYYRKTAPSLQEFYSRYTPEWDAFYENENLSPDLFLDFLRRMQSAFRKRYALSELNVAYYIESLERLPLWSEERKRMQEFFLNKWHHLLTVKESDYQYLHIRELCEGFVLLDKASGMKTVENVIGSRLRWLLLNHPELYRSLAPYEKEWEHNRNLQELVRLLGRNSRGEKREFASFSGIRKEQLVHHAVRSDIEGIALGNDLNSLLPIEYCYLSEETLRPLFMQRFVEKRLQLFNSRSQEAEASLLPERKPESSQGPFIICVDTSGSMQGRREILAKSAVLAIARLTEPTCRKCYVINFAEDIRCLLIKDLKADLPLLAEFLNQRFDGGTDVAPAVREALQLIRTNGWKRSDVVLISDFEMPPPTDELLESVRQAKLRESSFYGVVFGSVPETEYLGLCDRYWDMNISSSSTR</sequence>
<dbReference type="InterPro" id="IPR002035">
    <property type="entry name" value="VWF_A"/>
</dbReference>
<name>A0A413SW13_9BACT</name>